<dbReference type="PANTHER" id="PTHR43772:SF2">
    <property type="entry name" value="PUTATIVE (AFU_ORTHOLOGUE AFUA_2G04480)-RELATED"/>
    <property type="match status" value="1"/>
</dbReference>
<dbReference type="InterPro" id="IPR023296">
    <property type="entry name" value="Glyco_hydro_beta-prop_sf"/>
</dbReference>
<accession>A0ABX1RXS3</accession>
<dbReference type="Proteomes" id="UP000746690">
    <property type="component" value="Unassembled WGS sequence"/>
</dbReference>
<keyword evidence="4" id="KW-0119">Carbohydrate metabolism</keyword>
<organism evidence="7 8">
    <name type="scientific">Flavivirga algicola</name>
    <dbReference type="NCBI Taxonomy" id="2729136"/>
    <lineage>
        <taxon>Bacteria</taxon>
        <taxon>Pseudomonadati</taxon>
        <taxon>Bacteroidota</taxon>
        <taxon>Flavobacteriia</taxon>
        <taxon>Flavobacteriales</taxon>
        <taxon>Flavobacteriaceae</taxon>
        <taxon>Flavivirga</taxon>
    </lineage>
</organism>
<dbReference type="SUPFAM" id="SSF75005">
    <property type="entry name" value="Arabinanase/levansucrase/invertase"/>
    <property type="match status" value="1"/>
</dbReference>
<dbReference type="PROSITE" id="PS51257">
    <property type="entry name" value="PROKAR_LIPOPROTEIN"/>
    <property type="match status" value="1"/>
</dbReference>
<evidence type="ECO:0000256" key="5">
    <source>
        <dbReference type="ARBA" id="ARBA00023295"/>
    </source>
</evidence>
<dbReference type="CDD" id="cd08990">
    <property type="entry name" value="GH43_AXH_like"/>
    <property type="match status" value="1"/>
</dbReference>
<keyword evidence="8" id="KW-1185">Reference proteome</keyword>
<dbReference type="Pfam" id="PF04616">
    <property type="entry name" value="Glyco_hydro_43"/>
    <property type="match status" value="1"/>
</dbReference>
<keyword evidence="5 6" id="KW-0326">Glycosidase</keyword>
<dbReference type="InterPro" id="IPR006710">
    <property type="entry name" value="Glyco_hydro_43"/>
</dbReference>
<name>A0ABX1RXS3_9FLAO</name>
<evidence type="ECO:0000256" key="1">
    <source>
        <dbReference type="ARBA" id="ARBA00009865"/>
    </source>
</evidence>
<sequence length="306" mass="35636">MHLHLKIVIWIVVGITGCSYISAQNNPLNMNALYTADPTARNWGDNKIWLYTSHDVPCMASYSAMNDWHVFSSKDGISWKDYGPVLSLDKLNQQGWKVYNAWAPDCVKKDGRYYFYFPVKGMEDKVWKIGVARSKKPFGPFEKPVLVVANWGIDPNVFVDDDGKAYLYCQYKMGELNNDMVTVKEETVVELKDVAHIPYSHYEGPFVFKRKNKYYYICSSEGYKRLIYYMSDRPLGPWEYKGTLMAPDERPAENNHASVVKFKDKWMLFYHRKECNKARKICADYMAFNEDGSIKEVIRTDKGIKF</sequence>
<dbReference type="EMBL" id="JABBHF010000007">
    <property type="protein sequence ID" value="NMH88395.1"/>
    <property type="molecule type" value="Genomic_DNA"/>
</dbReference>
<evidence type="ECO:0000256" key="3">
    <source>
        <dbReference type="ARBA" id="ARBA00022801"/>
    </source>
</evidence>
<keyword evidence="2" id="KW-0624">Polysaccharide degradation</keyword>
<protein>
    <submittedName>
        <fullName evidence="7">Family 43 glycosylhydrolase</fullName>
    </submittedName>
</protein>
<evidence type="ECO:0000256" key="6">
    <source>
        <dbReference type="RuleBase" id="RU361187"/>
    </source>
</evidence>
<comment type="similarity">
    <text evidence="1 6">Belongs to the glycosyl hydrolase 43 family.</text>
</comment>
<evidence type="ECO:0000313" key="7">
    <source>
        <dbReference type="EMBL" id="NMH88395.1"/>
    </source>
</evidence>
<dbReference type="RefSeq" id="WP_169674110.1">
    <property type="nucleotide sequence ID" value="NZ_JABBHF010000007.1"/>
</dbReference>
<evidence type="ECO:0000256" key="4">
    <source>
        <dbReference type="ARBA" id="ARBA00023277"/>
    </source>
</evidence>
<proteinExistence type="inferred from homology"/>
<dbReference type="PANTHER" id="PTHR43772">
    <property type="entry name" value="ENDO-1,4-BETA-XYLANASE"/>
    <property type="match status" value="1"/>
</dbReference>
<evidence type="ECO:0000256" key="2">
    <source>
        <dbReference type="ARBA" id="ARBA00022651"/>
    </source>
</evidence>
<evidence type="ECO:0000313" key="8">
    <source>
        <dbReference type="Proteomes" id="UP000746690"/>
    </source>
</evidence>
<keyword evidence="2" id="KW-0858">Xylan degradation</keyword>
<dbReference type="InterPro" id="IPR052176">
    <property type="entry name" value="Glycosyl_Hydrlase_43_Enz"/>
</dbReference>
<keyword evidence="3 6" id="KW-0378">Hydrolase</keyword>
<dbReference type="Gene3D" id="2.115.10.20">
    <property type="entry name" value="Glycosyl hydrolase domain, family 43"/>
    <property type="match status" value="1"/>
</dbReference>
<comment type="caution">
    <text evidence="7">The sequence shown here is derived from an EMBL/GenBank/DDBJ whole genome shotgun (WGS) entry which is preliminary data.</text>
</comment>
<gene>
    <name evidence="7" type="ORF">HHX25_12845</name>
</gene>
<reference evidence="7 8" key="1">
    <citation type="submission" date="2020-04" db="EMBL/GenBank/DDBJ databases">
        <title>A Flavivirga sp. nov.</title>
        <authorList>
            <person name="Sun X."/>
        </authorList>
    </citation>
    <scope>NUCLEOTIDE SEQUENCE [LARGE SCALE GENOMIC DNA]</scope>
    <source>
        <strain evidence="7 8">Y03</strain>
    </source>
</reference>